<dbReference type="Pfam" id="PF13639">
    <property type="entry name" value="zf-RING_2"/>
    <property type="match status" value="1"/>
</dbReference>
<keyword evidence="7" id="KW-1185">Reference proteome</keyword>
<dbReference type="PANTHER" id="PTHR45931:SF3">
    <property type="entry name" value="RING ZINC FINGER-CONTAINING PROTEIN"/>
    <property type="match status" value="1"/>
</dbReference>
<evidence type="ECO:0000256" key="1">
    <source>
        <dbReference type="ARBA" id="ARBA00022723"/>
    </source>
</evidence>
<reference evidence="6 7" key="1">
    <citation type="submission" date="2024-11" db="EMBL/GenBank/DDBJ databases">
        <title>Chromosome-level genome assembly of Eucalyptus globulus Labill. provides insights into its genome evolution.</title>
        <authorList>
            <person name="Li X."/>
        </authorList>
    </citation>
    <scope>NUCLEOTIDE SEQUENCE [LARGE SCALE GENOMIC DNA]</scope>
    <source>
        <strain evidence="6">CL2024</strain>
        <tissue evidence="6">Fresh tender leaves</tissue>
    </source>
</reference>
<dbReference type="PROSITE" id="PS50089">
    <property type="entry name" value="ZF_RING_2"/>
    <property type="match status" value="1"/>
</dbReference>
<dbReference type="Gene3D" id="3.30.40.10">
    <property type="entry name" value="Zinc/RING finger domain, C3HC4 (zinc finger)"/>
    <property type="match status" value="1"/>
</dbReference>
<feature type="domain" description="RING-type" evidence="5">
    <location>
        <begin position="164"/>
        <end position="205"/>
    </location>
</feature>
<dbReference type="SMART" id="SM00184">
    <property type="entry name" value="RING"/>
    <property type="match status" value="1"/>
</dbReference>
<dbReference type="SUPFAM" id="SSF57850">
    <property type="entry name" value="RING/U-box"/>
    <property type="match status" value="1"/>
</dbReference>
<dbReference type="InterPro" id="IPR013083">
    <property type="entry name" value="Znf_RING/FYVE/PHD"/>
</dbReference>
<comment type="caution">
    <text evidence="6">The sequence shown here is derived from an EMBL/GenBank/DDBJ whole genome shotgun (WGS) entry which is preliminary data.</text>
</comment>
<evidence type="ECO:0000256" key="4">
    <source>
        <dbReference type="PROSITE-ProRule" id="PRU00175"/>
    </source>
</evidence>
<dbReference type="InterPro" id="IPR051834">
    <property type="entry name" value="RING_finger_E3_ligase"/>
</dbReference>
<protein>
    <recommendedName>
        <fullName evidence="5">RING-type domain-containing protein</fullName>
    </recommendedName>
</protein>
<keyword evidence="2 4" id="KW-0863">Zinc-finger</keyword>
<dbReference type="EMBL" id="JBJKBG010000008">
    <property type="protein sequence ID" value="KAL3727425.1"/>
    <property type="molecule type" value="Genomic_DNA"/>
</dbReference>
<gene>
    <name evidence="6" type="ORF">ACJRO7_032194</name>
</gene>
<keyword evidence="3" id="KW-0862">Zinc</keyword>
<dbReference type="PROSITE" id="PS51257">
    <property type="entry name" value="PROKAR_LIPOPROTEIN"/>
    <property type="match status" value="1"/>
</dbReference>
<accession>A0ABD3JVD4</accession>
<organism evidence="6 7">
    <name type="scientific">Eucalyptus globulus</name>
    <name type="common">Tasmanian blue gum</name>
    <dbReference type="NCBI Taxonomy" id="34317"/>
    <lineage>
        <taxon>Eukaryota</taxon>
        <taxon>Viridiplantae</taxon>
        <taxon>Streptophyta</taxon>
        <taxon>Embryophyta</taxon>
        <taxon>Tracheophyta</taxon>
        <taxon>Spermatophyta</taxon>
        <taxon>Magnoliopsida</taxon>
        <taxon>eudicotyledons</taxon>
        <taxon>Gunneridae</taxon>
        <taxon>Pentapetalae</taxon>
        <taxon>rosids</taxon>
        <taxon>malvids</taxon>
        <taxon>Myrtales</taxon>
        <taxon>Myrtaceae</taxon>
        <taxon>Myrtoideae</taxon>
        <taxon>Eucalypteae</taxon>
        <taxon>Eucalyptus</taxon>
    </lineage>
</organism>
<dbReference type="AlphaFoldDB" id="A0ABD3JVD4"/>
<evidence type="ECO:0000259" key="5">
    <source>
        <dbReference type="PROSITE" id="PS50089"/>
    </source>
</evidence>
<evidence type="ECO:0000313" key="7">
    <source>
        <dbReference type="Proteomes" id="UP001634007"/>
    </source>
</evidence>
<proteinExistence type="predicted"/>
<keyword evidence="1" id="KW-0479">Metal-binding</keyword>
<dbReference type="PANTHER" id="PTHR45931">
    <property type="entry name" value="SI:CH211-59O9.10"/>
    <property type="match status" value="1"/>
</dbReference>
<evidence type="ECO:0000313" key="6">
    <source>
        <dbReference type="EMBL" id="KAL3727425.1"/>
    </source>
</evidence>
<dbReference type="InterPro" id="IPR001841">
    <property type="entry name" value="Znf_RING"/>
</dbReference>
<dbReference type="Proteomes" id="UP001634007">
    <property type="component" value="Unassembled WGS sequence"/>
</dbReference>
<evidence type="ECO:0000256" key="3">
    <source>
        <dbReference type="ARBA" id="ARBA00022833"/>
    </source>
</evidence>
<name>A0ABD3JVD4_EUCGL</name>
<dbReference type="GO" id="GO:0008270">
    <property type="term" value="F:zinc ion binding"/>
    <property type="evidence" value="ECO:0007669"/>
    <property type="project" value="UniProtKB-KW"/>
</dbReference>
<sequence>MSNYYTRVFAIPTCVPDDDDESLPQPSVILSCHVQSYCSLSKVQGGTGGRICERSFSYRAEHPSTPFASRDHSPSSPWWAIVSSMMEGMLLPFPLDRIQWLDMNAGKYASRTCITREELVPEIARVLSREVNDKGRKRTKVMVRMTHVVTVSESEIHESRERHCVICAEEIVMGDQQVRMHCSHEFHHGCIEAWLKIHQTCPLCRCELPAKMSGSLSLFWFF</sequence>
<evidence type="ECO:0000256" key="2">
    <source>
        <dbReference type="ARBA" id="ARBA00022771"/>
    </source>
</evidence>